<protein>
    <submittedName>
        <fullName evidence="1">Uncharacterized protein</fullName>
    </submittedName>
</protein>
<comment type="caution">
    <text evidence="1">The sequence shown here is derived from an EMBL/GenBank/DDBJ whole genome shotgun (WGS) entry which is preliminary data.</text>
</comment>
<reference evidence="1" key="1">
    <citation type="submission" date="2019-03" db="EMBL/GenBank/DDBJ databases">
        <title>Single cell metagenomics reveals metabolic interactions within the superorganism composed of flagellate Streblomastix strix and complex community of Bacteroidetes bacteria on its surface.</title>
        <authorList>
            <person name="Treitli S.C."/>
            <person name="Kolisko M."/>
            <person name="Husnik F."/>
            <person name="Keeling P."/>
            <person name="Hampl V."/>
        </authorList>
    </citation>
    <scope>NUCLEOTIDE SEQUENCE</scope>
    <source>
        <strain evidence="1">STM</strain>
    </source>
</reference>
<proteinExistence type="predicted"/>
<accession>A0A5J4QQV0</accession>
<name>A0A5J4QQV0_9ZZZZ</name>
<organism evidence="1">
    <name type="scientific">termite gut metagenome</name>
    <dbReference type="NCBI Taxonomy" id="433724"/>
    <lineage>
        <taxon>unclassified sequences</taxon>
        <taxon>metagenomes</taxon>
        <taxon>organismal metagenomes</taxon>
    </lineage>
</organism>
<dbReference type="EMBL" id="SNRY01002796">
    <property type="protein sequence ID" value="KAA6323478.1"/>
    <property type="molecule type" value="Genomic_DNA"/>
</dbReference>
<gene>
    <name evidence="1" type="ORF">EZS27_027087</name>
</gene>
<sequence>MPELLTALTGIMNGSYGDYEQFLRELCHRQT</sequence>
<dbReference type="AlphaFoldDB" id="A0A5J4QQV0"/>
<evidence type="ECO:0000313" key="1">
    <source>
        <dbReference type="EMBL" id="KAA6323478.1"/>
    </source>
</evidence>